<name>A0A9P0Z2Y1_CUSEU</name>
<protein>
    <submittedName>
        <fullName evidence="1">Uncharacterized protein</fullName>
    </submittedName>
</protein>
<evidence type="ECO:0000313" key="1">
    <source>
        <dbReference type="EMBL" id="CAH9084929.1"/>
    </source>
</evidence>
<keyword evidence="2" id="KW-1185">Reference proteome</keyword>
<dbReference type="EMBL" id="CAMAPE010000018">
    <property type="protein sequence ID" value="CAH9084929.1"/>
    <property type="molecule type" value="Genomic_DNA"/>
</dbReference>
<evidence type="ECO:0000313" key="2">
    <source>
        <dbReference type="Proteomes" id="UP001152484"/>
    </source>
</evidence>
<organism evidence="1 2">
    <name type="scientific">Cuscuta europaea</name>
    <name type="common">European dodder</name>
    <dbReference type="NCBI Taxonomy" id="41803"/>
    <lineage>
        <taxon>Eukaryota</taxon>
        <taxon>Viridiplantae</taxon>
        <taxon>Streptophyta</taxon>
        <taxon>Embryophyta</taxon>
        <taxon>Tracheophyta</taxon>
        <taxon>Spermatophyta</taxon>
        <taxon>Magnoliopsida</taxon>
        <taxon>eudicotyledons</taxon>
        <taxon>Gunneridae</taxon>
        <taxon>Pentapetalae</taxon>
        <taxon>asterids</taxon>
        <taxon>lamiids</taxon>
        <taxon>Solanales</taxon>
        <taxon>Convolvulaceae</taxon>
        <taxon>Cuscuteae</taxon>
        <taxon>Cuscuta</taxon>
        <taxon>Cuscuta subgen. Cuscuta</taxon>
    </lineage>
</organism>
<comment type="caution">
    <text evidence="1">The sequence shown here is derived from an EMBL/GenBank/DDBJ whole genome shotgun (WGS) entry which is preliminary data.</text>
</comment>
<dbReference type="AlphaFoldDB" id="A0A9P0Z2Y1"/>
<accession>A0A9P0Z2Y1</accession>
<sequence length="24" mass="2943">METMMLLEEKCISFCKKYQCKILE</sequence>
<proteinExistence type="predicted"/>
<reference evidence="1" key="1">
    <citation type="submission" date="2022-07" db="EMBL/GenBank/DDBJ databases">
        <authorList>
            <person name="Macas J."/>
            <person name="Novak P."/>
            <person name="Neumann P."/>
        </authorList>
    </citation>
    <scope>NUCLEOTIDE SEQUENCE</scope>
</reference>
<gene>
    <name evidence="1" type="ORF">CEURO_LOCUS9177</name>
</gene>
<dbReference type="Proteomes" id="UP001152484">
    <property type="component" value="Unassembled WGS sequence"/>
</dbReference>